<keyword evidence="4 12" id="KW-0808">Transferase</keyword>
<name>A0A1Z4LMN7_9CYAN</name>
<dbReference type="InterPro" id="IPR029044">
    <property type="entry name" value="Nucleotide-diphossugar_trans"/>
</dbReference>
<comment type="function">
    <text evidence="6">Catalyzes the glycosylation of 4,4'-diaponeurosporenoate, i.e. the esterification of glucose at the C1'' position with the carboxyl group of 4,4'-diaponeurosporenic acid, to form glycosyl-4,4'-diaponeurosporenoate. This is a step in the biosynthesis of staphyloxanthin, an orange pigment present in most staphylococci strains.</text>
</comment>
<evidence type="ECO:0000259" key="11">
    <source>
        <dbReference type="Pfam" id="PF00535"/>
    </source>
</evidence>
<dbReference type="GO" id="GO:0005886">
    <property type="term" value="C:plasma membrane"/>
    <property type="evidence" value="ECO:0007669"/>
    <property type="project" value="UniProtKB-SubCell"/>
</dbReference>
<keyword evidence="13" id="KW-1185">Reference proteome</keyword>
<dbReference type="PANTHER" id="PTHR43646:SF2">
    <property type="entry name" value="GLYCOSYLTRANSFERASE 2-LIKE DOMAIN-CONTAINING PROTEIN"/>
    <property type="match status" value="1"/>
</dbReference>
<keyword evidence="10" id="KW-0812">Transmembrane</keyword>
<keyword evidence="3" id="KW-0328">Glycosyltransferase</keyword>
<evidence type="ECO:0000313" key="13">
    <source>
        <dbReference type="Proteomes" id="UP000218418"/>
    </source>
</evidence>
<dbReference type="AlphaFoldDB" id="A0A1Z4LMN7"/>
<comment type="subcellular location">
    <subcellularLocation>
        <location evidence="1">Cell membrane</location>
    </subcellularLocation>
</comment>
<keyword evidence="5 10" id="KW-0472">Membrane</keyword>
<evidence type="ECO:0000256" key="6">
    <source>
        <dbReference type="ARBA" id="ARBA00037281"/>
    </source>
</evidence>
<keyword evidence="2" id="KW-1003">Cell membrane</keyword>
<comment type="pathway">
    <text evidence="7">Carotenoid biosynthesis; staphyloxanthin biosynthesis; staphyloxanthin from farnesyl diphosphate: step 4/5.</text>
</comment>
<evidence type="ECO:0000256" key="9">
    <source>
        <dbReference type="ARBA" id="ARBA00040345"/>
    </source>
</evidence>
<gene>
    <name evidence="12" type="ORF">NIES267_19960</name>
</gene>
<feature type="transmembrane region" description="Helical" evidence="10">
    <location>
        <begin position="241"/>
        <end position="274"/>
    </location>
</feature>
<keyword evidence="10" id="KW-1133">Transmembrane helix</keyword>
<evidence type="ECO:0000256" key="2">
    <source>
        <dbReference type="ARBA" id="ARBA00022475"/>
    </source>
</evidence>
<dbReference type="OrthoDB" id="9811884at2"/>
<dbReference type="GO" id="GO:0016757">
    <property type="term" value="F:glycosyltransferase activity"/>
    <property type="evidence" value="ECO:0007669"/>
    <property type="project" value="UniProtKB-KW"/>
</dbReference>
<evidence type="ECO:0000256" key="5">
    <source>
        <dbReference type="ARBA" id="ARBA00023136"/>
    </source>
</evidence>
<proteinExistence type="inferred from homology"/>
<evidence type="ECO:0000256" key="4">
    <source>
        <dbReference type="ARBA" id="ARBA00022679"/>
    </source>
</evidence>
<organism evidence="12 13">
    <name type="scientific">Calothrix parasitica NIES-267</name>
    <dbReference type="NCBI Taxonomy" id="1973488"/>
    <lineage>
        <taxon>Bacteria</taxon>
        <taxon>Bacillati</taxon>
        <taxon>Cyanobacteriota</taxon>
        <taxon>Cyanophyceae</taxon>
        <taxon>Nostocales</taxon>
        <taxon>Calotrichaceae</taxon>
        <taxon>Calothrix</taxon>
    </lineage>
</organism>
<evidence type="ECO:0000256" key="10">
    <source>
        <dbReference type="SAM" id="Phobius"/>
    </source>
</evidence>
<dbReference type="Pfam" id="PF00535">
    <property type="entry name" value="Glycos_transf_2"/>
    <property type="match status" value="1"/>
</dbReference>
<evidence type="ECO:0000313" key="12">
    <source>
        <dbReference type="EMBL" id="BAY82515.1"/>
    </source>
</evidence>
<evidence type="ECO:0000256" key="1">
    <source>
        <dbReference type="ARBA" id="ARBA00004236"/>
    </source>
</evidence>
<sequence>MNSIGVVVIGRNEGNRLKECLLSVLGKVNTVVYVDSASTDGSVELAHSLGIDVVELDLSIPFTAARARNAGFEYLLQIEPSIEFVQFVDGDCLVVEGWLEKATKVLNDNSKVVVVCGRRREEFPIKSVYNRLCDIEWNTPVGEAKACGGDAMMRVSALKQVGGFNPTLIAGEEPELCVRLRQTGGKIMRIDAEMTLHDAQITHFKQWWKRSIRNGHAYAEGAWLHGKPPEKHWLKESRRIWVWGFALPFLAIVSSWFVGLISLALLLLAYGILFYRIYKYARTRAIPSSDALFYSLFCVLDKSPQLIGQIQFHISRLLRRKSTIVEYKDAAVS</sequence>
<dbReference type="EMBL" id="AP018227">
    <property type="protein sequence ID" value="BAY82515.1"/>
    <property type="molecule type" value="Genomic_DNA"/>
</dbReference>
<feature type="domain" description="Glycosyltransferase 2-like" evidence="11">
    <location>
        <begin position="6"/>
        <end position="122"/>
    </location>
</feature>
<dbReference type="Proteomes" id="UP000218418">
    <property type="component" value="Chromosome"/>
</dbReference>
<dbReference type="InterPro" id="IPR001173">
    <property type="entry name" value="Glyco_trans_2-like"/>
</dbReference>
<dbReference type="SUPFAM" id="SSF53448">
    <property type="entry name" value="Nucleotide-diphospho-sugar transferases"/>
    <property type="match status" value="1"/>
</dbReference>
<reference evidence="12 13" key="1">
    <citation type="submission" date="2017-06" db="EMBL/GenBank/DDBJ databases">
        <title>Genome sequencing of cyanobaciteial culture collection at National Institute for Environmental Studies (NIES).</title>
        <authorList>
            <person name="Hirose Y."/>
            <person name="Shimura Y."/>
            <person name="Fujisawa T."/>
            <person name="Nakamura Y."/>
            <person name="Kawachi M."/>
        </authorList>
    </citation>
    <scope>NUCLEOTIDE SEQUENCE [LARGE SCALE GENOMIC DNA]</scope>
    <source>
        <strain evidence="12 13">NIES-267</strain>
    </source>
</reference>
<evidence type="ECO:0000256" key="7">
    <source>
        <dbReference type="ARBA" id="ARBA00037904"/>
    </source>
</evidence>
<comment type="similarity">
    <text evidence="8">Belongs to the glycosyltransferase 2 family. CrtQ subfamily.</text>
</comment>
<evidence type="ECO:0000256" key="8">
    <source>
        <dbReference type="ARBA" id="ARBA00038120"/>
    </source>
</evidence>
<dbReference type="PANTHER" id="PTHR43646">
    <property type="entry name" value="GLYCOSYLTRANSFERASE"/>
    <property type="match status" value="1"/>
</dbReference>
<dbReference type="Gene3D" id="3.90.550.10">
    <property type="entry name" value="Spore Coat Polysaccharide Biosynthesis Protein SpsA, Chain A"/>
    <property type="match status" value="1"/>
</dbReference>
<evidence type="ECO:0000256" key="3">
    <source>
        <dbReference type="ARBA" id="ARBA00022676"/>
    </source>
</evidence>
<accession>A0A1Z4LMN7</accession>
<protein>
    <recommendedName>
        <fullName evidence="9">4,4'-diaponeurosporenoate glycosyltransferase</fullName>
    </recommendedName>
</protein>